<dbReference type="GO" id="GO:0005524">
    <property type="term" value="F:ATP binding"/>
    <property type="evidence" value="ECO:0007669"/>
    <property type="project" value="UniProtKB-KW"/>
</dbReference>
<dbReference type="SUPFAM" id="SSF48334">
    <property type="entry name" value="DNA repair protein MutS, domain III"/>
    <property type="match status" value="1"/>
</dbReference>
<dbReference type="PANTHER" id="PTHR11361:SF34">
    <property type="entry name" value="DNA MISMATCH REPAIR PROTEIN MSH1, MITOCHONDRIAL"/>
    <property type="match status" value="1"/>
</dbReference>
<dbReference type="GO" id="GO:0006298">
    <property type="term" value="P:mismatch repair"/>
    <property type="evidence" value="ECO:0007669"/>
    <property type="project" value="InterPro"/>
</dbReference>
<dbReference type="CDD" id="cd03243">
    <property type="entry name" value="ABC_MutS_homologs"/>
    <property type="match status" value="1"/>
</dbReference>
<feature type="domain" description="DNA mismatch repair proteins mutS family" evidence="5">
    <location>
        <begin position="379"/>
        <end position="561"/>
    </location>
</feature>
<name>A0A1G5SBR3_9PROT</name>
<protein>
    <submittedName>
        <fullName evidence="6">DNA mismatch repair protein MutS family, C-terminal domain</fullName>
    </submittedName>
</protein>
<evidence type="ECO:0000256" key="3">
    <source>
        <dbReference type="ARBA" id="ARBA00023125"/>
    </source>
</evidence>
<dbReference type="RefSeq" id="WP_245654652.1">
    <property type="nucleotide sequence ID" value="NZ_FMWO01000030.1"/>
</dbReference>
<dbReference type="InterPro" id="IPR045076">
    <property type="entry name" value="MutS"/>
</dbReference>
<evidence type="ECO:0000259" key="5">
    <source>
        <dbReference type="SMART" id="SM00534"/>
    </source>
</evidence>
<dbReference type="Gene3D" id="1.10.1420.10">
    <property type="match status" value="1"/>
</dbReference>
<keyword evidence="7" id="KW-1185">Reference proteome</keyword>
<evidence type="ECO:0000313" key="7">
    <source>
        <dbReference type="Proteomes" id="UP000198729"/>
    </source>
</evidence>
<dbReference type="EMBL" id="FMWO01000030">
    <property type="protein sequence ID" value="SCZ84645.1"/>
    <property type="molecule type" value="Genomic_DNA"/>
</dbReference>
<accession>A0A1G5SBR3</accession>
<reference evidence="6 7" key="1">
    <citation type="submission" date="2016-10" db="EMBL/GenBank/DDBJ databases">
        <authorList>
            <person name="de Groot N.N."/>
        </authorList>
    </citation>
    <scope>NUCLEOTIDE SEQUENCE [LARGE SCALE GENOMIC DNA]</scope>
    <source>
        <strain evidence="6">1</strain>
    </source>
</reference>
<dbReference type="InterPro" id="IPR000432">
    <property type="entry name" value="DNA_mismatch_repair_MutS_C"/>
</dbReference>
<dbReference type="PANTHER" id="PTHR11361">
    <property type="entry name" value="DNA MISMATCH REPAIR PROTEIN MUTS FAMILY MEMBER"/>
    <property type="match status" value="1"/>
</dbReference>
<keyword evidence="4" id="KW-0812">Transmembrane</keyword>
<keyword evidence="4" id="KW-1133">Transmembrane helix</keyword>
<dbReference type="Gene3D" id="3.40.50.300">
    <property type="entry name" value="P-loop containing nucleotide triphosphate hydrolases"/>
    <property type="match status" value="1"/>
</dbReference>
<evidence type="ECO:0000256" key="1">
    <source>
        <dbReference type="ARBA" id="ARBA00022741"/>
    </source>
</evidence>
<keyword evidence="3" id="KW-0238">DNA-binding</keyword>
<dbReference type="InterPro" id="IPR036187">
    <property type="entry name" value="DNA_mismatch_repair_MutS_sf"/>
</dbReference>
<proteinExistence type="predicted"/>
<keyword evidence="4" id="KW-0472">Membrane</keyword>
<dbReference type="GO" id="GO:0140664">
    <property type="term" value="F:ATP-dependent DNA damage sensor activity"/>
    <property type="evidence" value="ECO:0007669"/>
    <property type="project" value="InterPro"/>
</dbReference>
<dbReference type="Pfam" id="PF00488">
    <property type="entry name" value="MutS_V"/>
    <property type="match status" value="1"/>
</dbReference>
<sequence>MAFCEPKQYVPSSNDTQPPSEMFIWRASFILSPDKRPAQVRDSQPSLEDYGVVDTRTFAAIEADALFAEINYAKTHIGQCVLYRSLARPVIDTGMLQTKQQALREIAENPDLRQKLEHYLVSMAANEASLYHFLYGEFAGGLTTDKPKESTDKLEFGGYGYRQFIDATQFAVDLTEDAKDLPMPESMYLRELMQAIHEFGESRTFALMRGPIYVSDGKFLTGDEKPRLQPIARFRPSILKWLPISVTLAIVLGLLYFFQTMLVELGASYIGYGLLVLAIPVLPIIVQAVSATDRDHIIYPLQKIFRKSRELAKSMEALGMLDELLALHTHAQTSTGSMVLPHIKADGHHQLTASNARNPLLARTHSDYVPNDIRLDATHRLLIVTGPNSGGKTAYCKTVAQIQLLGQAGAYVPATEASLVPAEHIYYQVPDPGQLDEGMGRFAHELKQTREIFFNSTPRSLAILDELAEGTTFEEKMTLSEYVLKGFHQLGATTILVTHNHELCERLQKENIGDYLQVEFGEQGPTHRLIPGVSQVSHADRIASALGFSKEDVEKHLASLEGEAAK</sequence>
<feature type="transmembrane region" description="Helical" evidence="4">
    <location>
        <begin position="270"/>
        <end position="289"/>
    </location>
</feature>
<keyword evidence="2" id="KW-0067">ATP-binding</keyword>
<evidence type="ECO:0000313" key="6">
    <source>
        <dbReference type="EMBL" id="SCZ84645.1"/>
    </source>
</evidence>
<dbReference type="InterPro" id="IPR027417">
    <property type="entry name" value="P-loop_NTPase"/>
</dbReference>
<dbReference type="SMART" id="SM00534">
    <property type="entry name" value="MUTSac"/>
    <property type="match status" value="1"/>
</dbReference>
<evidence type="ECO:0000256" key="4">
    <source>
        <dbReference type="SAM" id="Phobius"/>
    </source>
</evidence>
<dbReference type="GO" id="GO:0030983">
    <property type="term" value="F:mismatched DNA binding"/>
    <property type="evidence" value="ECO:0007669"/>
    <property type="project" value="InterPro"/>
</dbReference>
<dbReference type="AlphaFoldDB" id="A0A1G5SBR3"/>
<keyword evidence="1" id="KW-0547">Nucleotide-binding</keyword>
<feature type="transmembrane region" description="Helical" evidence="4">
    <location>
        <begin position="238"/>
        <end position="258"/>
    </location>
</feature>
<organism evidence="6 7">
    <name type="scientific">Nitrosomonas mobilis</name>
    <dbReference type="NCBI Taxonomy" id="51642"/>
    <lineage>
        <taxon>Bacteria</taxon>
        <taxon>Pseudomonadati</taxon>
        <taxon>Pseudomonadota</taxon>
        <taxon>Betaproteobacteria</taxon>
        <taxon>Nitrosomonadales</taxon>
        <taxon>Nitrosomonadaceae</taxon>
        <taxon>Nitrosomonas</taxon>
    </lineage>
</organism>
<evidence type="ECO:0000256" key="2">
    <source>
        <dbReference type="ARBA" id="ARBA00022840"/>
    </source>
</evidence>
<dbReference type="Proteomes" id="UP000198729">
    <property type="component" value="Unassembled WGS sequence"/>
</dbReference>
<dbReference type="SUPFAM" id="SSF52540">
    <property type="entry name" value="P-loop containing nucleoside triphosphate hydrolases"/>
    <property type="match status" value="1"/>
</dbReference>
<gene>
    <name evidence="6" type="ORF">NSMM_240029</name>
</gene>
<dbReference type="STRING" id="51642.NSMM_240029"/>